<dbReference type="HAMAP" id="MF_01845">
    <property type="entry name" value="UPF0597"/>
    <property type="match status" value="1"/>
</dbReference>
<dbReference type="PANTHER" id="PTHR30501">
    <property type="entry name" value="UPF0597 PROTEIN YHAM"/>
    <property type="match status" value="1"/>
</dbReference>
<dbReference type="EMBL" id="CP001818">
    <property type="protein sequence ID" value="ACZ18738.1"/>
    <property type="molecule type" value="Genomic_DNA"/>
</dbReference>
<dbReference type="AlphaFoldDB" id="D1B8Y5"/>
<dbReference type="OrthoDB" id="41906at2"/>
<evidence type="ECO:0000313" key="3">
    <source>
        <dbReference type="EMBL" id="ACZ18738.1"/>
    </source>
</evidence>
<dbReference type="HOGENOM" id="CLU_051840_0_0_0"/>
<proteinExistence type="inferred from homology"/>
<dbReference type="GO" id="GO:0080146">
    <property type="term" value="F:L-cysteine desulfhydrase activity"/>
    <property type="evidence" value="ECO:0007669"/>
    <property type="project" value="TreeGrafter"/>
</dbReference>
<dbReference type="RefSeq" id="WP_012869254.1">
    <property type="nucleotide sequence ID" value="NC_013522.1"/>
</dbReference>
<dbReference type="InterPro" id="IPR021144">
    <property type="entry name" value="UPF0597"/>
</dbReference>
<protein>
    <recommendedName>
        <fullName evidence="1">UPF0597 protein Taci_0502</fullName>
    </recommendedName>
</protein>
<dbReference type="eggNOG" id="COG3681">
    <property type="taxonomic scope" value="Bacteria"/>
</dbReference>
<dbReference type="GO" id="GO:0019450">
    <property type="term" value="P:L-cysteine catabolic process to pyruvate"/>
    <property type="evidence" value="ECO:0007669"/>
    <property type="project" value="TreeGrafter"/>
</dbReference>
<evidence type="ECO:0000259" key="2">
    <source>
        <dbReference type="Pfam" id="PF03313"/>
    </source>
</evidence>
<dbReference type="PANTHER" id="PTHR30501:SF2">
    <property type="entry name" value="UPF0597 PROTEIN YHAM"/>
    <property type="match status" value="1"/>
</dbReference>
<evidence type="ECO:0000256" key="1">
    <source>
        <dbReference type="HAMAP-Rule" id="MF_01845"/>
    </source>
</evidence>
<dbReference type="PATRIC" id="fig|525903.6.peg.508"/>
<dbReference type="EnsemblBacteria" id="ACZ18738">
    <property type="protein sequence ID" value="ACZ18738"/>
    <property type="gene ID" value="Taci_0502"/>
</dbReference>
<dbReference type="InterPro" id="IPR005130">
    <property type="entry name" value="Ser_deHydtase-like_asu"/>
</dbReference>
<reference evidence="3 4" key="1">
    <citation type="journal article" date="2009" name="Stand. Genomic Sci.">
        <title>Complete genome sequence of Thermanaerovibrio acidaminovorans type strain (Su883).</title>
        <authorList>
            <person name="Chovatia M."/>
            <person name="Sikorski J."/>
            <person name="Schroder M."/>
            <person name="Lapidus A."/>
            <person name="Nolan M."/>
            <person name="Tice H."/>
            <person name="Glavina Del Rio T."/>
            <person name="Copeland A."/>
            <person name="Cheng J.F."/>
            <person name="Lucas S."/>
            <person name="Chen F."/>
            <person name="Bruce D."/>
            <person name="Goodwin L."/>
            <person name="Pitluck S."/>
            <person name="Ivanova N."/>
            <person name="Mavromatis K."/>
            <person name="Ovchinnikova G."/>
            <person name="Pati A."/>
            <person name="Chen A."/>
            <person name="Palaniappan K."/>
            <person name="Land M."/>
            <person name="Hauser L."/>
            <person name="Chang Y.J."/>
            <person name="Jeffries C.D."/>
            <person name="Chain P."/>
            <person name="Saunders E."/>
            <person name="Detter J.C."/>
            <person name="Brettin T."/>
            <person name="Rohde M."/>
            <person name="Goker M."/>
            <person name="Spring S."/>
            <person name="Bristow J."/>
            <person name="Markowitz V."/>
            <person name="Hugenholtz P."/>
            <person name="Kyrpides N.C."/>
            <person name="Klenk H.P."/>
            <person name="Eisen J.A."/>
        </authorList>
    </citation>
    <scope>NUCLEOTIDE SEQUENCE [LARGE SCALE GENOMIC DNA]</scope>
    <source>
        <strain evidence="4">ATCC 49978 / DSM 6589 / Su883</strain>
    </source>
</reference>
<sequence>MVISIKSFLRREVRPALGCTEPGAVALSVARACEELSDREHVAAVRVTVSTSIYKNGMAVGIPGANGAKGNALAAALGAIVGRSSYGLEVLKDTTEAHVERARGWVDEERVSVVCDPGRSGVYVLSAVFTPTHKAVCLVSGSHDRIAKVMLDGRTVYEAQSEGSSQESVEELPSSYDEAFGMVDHLDSEDEDFLLRGVEMNMAVARVGLSGDGRSLGLGRSLMEVSAGGDVGLKIRAYCTAAADSRMWGVQMPVMSSAGSGNHGITAILPVAILGEELMASRSQVARALALSHLSTSFIKRRLGRLSPVCGCSVAAGAGAAAGMCLLMGGGLEEVKEAMGMVLANLAGMLCDGAKESCALKVGTGSYEAYLAARWAVQGIKMFKPQGVLSDLFEESVENVARVNSEGMRDVDKVMIHIMDRYPLGSRGGEA</sequence>
<accession>D1B8Y5</accession>
<dbReference type="Proteomes" id="UP000002030">
    <property type="component" value="Chromosome"/>
</dbReference>
<gene>
    <name evidence="3" type="ordered locus">Taci_0502</name>
</gene>
<dbReference type="PIRSF" id="PIRSF006054">
    <property type="entry name" value="UCP006054"/>
    <property type="match status" value="1"/>
</dbReference>
<keyword evidence="4" id="KW-1185">Reference proteome</keyword>
<dbReference type="KEGG" id="tai:Taci_0502"/>
<name>D1B8Y5_THEAS</name>
<organism evidence="3 4">
    <name type="scientific">Thermanaerovibrio acidaminovorans (strain ATCC 49978 / DSM 6589 / Su883)</name>
    <name type="common">Selenomonas acidaminovorans</name>
    <dbReference type="NCBI Taxonomy" id="525903"/>
    <lineage>
        <taxon>Bacteria</taxon>
        <taxon>Thermotogati</taxon>
        <taxon>Synergistota</taxon>
        <taxon>Synergistia</taxon>
        <taxon>Synergistales</taxon>
        <taxon>Synergistaceae</taxon>
        <taxon>Thermanaerovibrio</taxon>
    </lineage>
</organism>
<comment type="similarity">
    <text evidence="1">Belongs to the UPF0597 family.</text>
</comment>
<dbReference type="Pfam" id="PF03313">
    <property type="entry name" value="SDH_alpha"/>
    <property type="match status" value="1"/>
</dbReference>
<evidence type="ECO:0000313" key="4">
    <source>
        <dbReference type="Proteomes" id="UP000002030"/>
    </source>
</evidence>
<feature type="domain" description="Serine dehydratase-like alpha subunit" evidence="2">
    <location>
        <begin position="147"/>
        <end position="416"/>
    </location>
</feature>
<dbReference type="STRING" id="525903.Taci_0502"/>